<evidence type="ECO:0000256" key="4">
    <source>
        <dbReference type="ARBA" id="ARBA00023163"/>
    </source>
</evidence>
<dbReference type="Pfam" id="PF03466">
    <property type="entry name" value="LysR_substrate"/>
    <property type="match status" value="1"/>
</dbReference>
<dbReference type="PANTHER" id="PTHR30537">
    <property type="entry name" value="HTH-TYPE TRANSCRIPTIONAL REGULATOR"/>
    <property type="match status" value="1"/>
</dbReference>
<evidence type="ECO:0000313" key="7">
    <source>
        <dbReference type="EMBL" id="MBM2418085.1"/>
    </source>
</evidence>
<dbReference type="PRINTS" id="PR00039">
    <property type="entry name" value="HTHLYSR"/>
</dbReference>
<keyword evidence="4" id="KW-0804">Transcription</keyword>
<keyword evidence="3" id="KW-0238">DNA-binding</keyword>
<sequence>MLDWSALRVILNIHREGSMVKAARILKTSQPTLSRQLARAEKELGVKLFERRHGKLVATEAGRAVSDHSQRIERQLQGLEDTLRSIDNEMSGLIRISAPAQLLPYSLGDVLVEFQQTYPDITLEVRVTDEMADFAAGEIDVVFRAEENPKPSLWGHRIARLSTRFFAHEDLLAKFGDTSEAIKQAKLVPLVIHSGVVVSSESETLKLFPQGRIVMRTDNLETSATFVRRGLGIARLPEIVGRNLPGVKAIEELSTPTQRSLWVLTHQDLRDVKRIRSFIDFVKEKAAEDPTVPQ</sequence>
<evidence type="ECO:0000256" key="3">
    <source>
        <dbReference type="ARBA" id="ARBA00023125"/>
    </source>
</evidence>
<dbReference type="InterPro" id="IPR005119">
    <property type="entry name" value="LysR_subst-bd"/>
</dbReference>
<accession>A0A9Q2P130</accession>
<dbReference type="GO" id="GO:0006351">
    <property type="term" value="P:DNA-templated transcription"/>
    <property type="evidence" value="ECO:0007669"/>
    <property type="project" value="TreeGrafter"/>
</dbReference>
<dbReference type="AlphaFoldDB" id="A0A9Q2P130"/>
<dbReference type="GO" id="GO:0003700">
    <property type="term" value="F:DNA-binding transcription factor activity"/>
    <property type="evidence" value="ECO:0007669"/>
    <property type="project" value="InterPro"/>
</dbReference>
<keyword evidence="9" id="KW-1185">Reference proteome</keyword>
<dbReference type="EMBL" id="JAFBXF010000008">
    <property type="protein sequence ID" value="MBM2418085.1"/>
    <property type="molecule type" value="Genomic_DNA"/>
</dbReference>
<dbReference type="GO" id="GO:0043565">
    <property type="term" value="F:sequence-specific DNA binding"/>
    <property type="evidence" value="ECO:0007669"/>
    <property type="project" value="TreeGrafter"/>
</dbReference>
<dbReference type="Proteomes" id="UP000755667">
    <property type="component" value="Unassembled WGS sequence"/>
</dbReference>
<dbReference type="SUPFAM" id="SSF53850">
    <property type="entry name" value="Periplasmic binding protein-like II"/>
    <property type="match status" value="1"/>
</dbReference>
<evidence type="ECO:0000313" key="6">
    <source>
        <dbReference type="EMBL" id="MBM2413416.1"/>
    </source>
</evidence>
<dbReference type="Gene3D" id="3.40.190.290">
    <property type="match status" value="1"/>
</dbReference>
<dbReference type="Gene3D" id="1.10.10.10">
    <property type="entry name" value="Winged helix-like DNA-binding domain superfamily/Winged helix DNA-binding domain"/>
    <property type="match status" value="1"/>
</dbReference>
<dbReference type="EMBL" id="JAFBXE010000008">
    <property type="protein sequence ID" value="MBM2413416.1"/>
    <property type="molecule type" value="Genomic_DNA"/>
</dbReference>
<dbReference type="InterPro" id="IPR036388">
    <property type="entry name" value="WH-like_DNA-bd_sf"/>
</dbReference>
<dbReference type="OrthoDB" id="9796526at2"/>
<dbReference type="GeneID" id="62641141"/>
<reference evidence="6 9" key="1">
    <citation type="submission" date="2021-01" db="EMBL/GenBank/DDBJ databases">
        <title>Diatom-associated Roseobacters Show Island Model of Population Structure.</title>
        <authorList>
            <person name="Qu L."/>
            <person name="Feng X."/>
            <person name="Chen Y."/>
            <person name="Li L."/>
            <person name="Wang X."/>
            <person name="Hu Z."/>
            <person name="Wang H."/>
            <person name="Luo H."/>
        </authorList>
    </citation>
    <scope>NUCLEOTIDE SEQUENCE</scope>
    <source>
        <strain evidence="7 9">CC28-63</strain>
        <strain evidence="6">CC28-69</strain>
    </source>
</reference>
<organism evidence="6 8">
    <name type="scientific">Marivita cryptomonadis</name>
    <dbReference type="NCBI Taxonomy" id="505252"/>
    <lineage>
        <taxon>Bacteria</taxon>
        <taxon>Pseudomonadati</taxon>
        <taxon>Pseudomonadota</taxon>
        <taxon>Alphaproteobacteria</taxon>
        <taxon>Rhodobacterales</taxon>
        <taxon>Roseobacteraceae</taxon>
        <taxon>Marivita</taxon>
    </lineage>
</organism>
<protein>
    <submittedName>
        <fullName evidence="6">LysR family transcriptional regulator</fullName>
    </submittedName>
</protein>
<dbReference type="InterPro" id="IPR058163">
    <property type="entry name" value="LysR-type_TF_proteobact-type"/>
</dbReference>
<dbReference type="SUPFAM" id="SSF46785">
    <property type="entry name" value="Winged helix' DNA-binding domain"/>
    <property type="match status" value="1"/>
</dbReference>
<dbReference type="InterPro" id="IPR036390">
    <property type="entry name" value="WH_DNA-bd_sf"/>
</dbReference>
<gene>
    <name evidence="6" type="ORF">JQX41_13960</name>
    <name evidence="7" type="ORF">JQX48_13970</name>
</gene>
<comment type="similarity">
    <text evidence="1">Belongs to the LysR transcriptional regulatory family.</text>
</comment>
<evidence type="ECO:0000313" key="8">
    <source>
        <dbReference type="Proteomes" id="UP000755667"/>
    </source>
</evidence>
<comment type="caution">
    <text evidence="6">The sequence shown here is derived from an EMBL/GenBank/DDBJ whole genome shotgun (WGS) entry which is preliminary data.</text>
</comment>
<name>A0A9Q2P130_9RHOB</name>
<proteinExistence type="inferred from homology"/>
<dbReference type="Pfam" id="PF00126">
    <property type="entry name" value="HTH_1"/>
    <property type="match status" value="1"/>
</dbReference>
<evidence type="ECO:0000313" key="9">
    <source>
        <dbReference type="Proteomes" id="UP000809440"/>
    </source>
</evidence>
<evidence type="ECO:0000256" key="2">
    <source>
        <dbReference type="ARBA" id="ARBA00023015"/>
    </source>
</evidence>
<feature type="domain" description="HTH lysR-type" evidence="5">
    <location>
        <begin position="2"/>
        <end position="59"/>
    </location>
</feature>
<dbReference type="Proteomes" id="UP000809440">
    <property type="component" value="Unassembled WGS sequence"/>
</dbReference>
<evidence type="ECO:0000256" key="1">
    <source>
        <dbReference type="ARBA" id="ARBA00009437"/>
    </source>
</evidence>
<dbReference type="RefSeq" id="WP_085629467.1">
    <property type="nucleotide sequence ID" value="NZ_JAFBWU010000008.1"/>
</dbReference>
<keyword evidence="2" id="KW-0805">Transcription regulation</keyword>
<dbReference type="PROSITE" id="PS50931">
    <property type="entry name" value="HTH_LYSR"/>
    <property type="match status" value="1"/>
</dbReference>
<dbReference type="InterPro" id="IPR000847">
    <property type="entry name" value="LysR_HTH_N"/>
</dbReference>
<evidence type="ECO:0000259" key="5">
    <source>
        <dbReference type="PROSITE" id="PS50931"/>
    </source>
</evidence>
<dbReference type="PANTHER" id="PTHR30537:SF3">
    <property type="entry name" value="TRANSCRIPTIONAL REGULATORY PROTEIN"/>
    <property type="match status" value="1"/>
</dbReference>